<dbReference type="Proteomes" id="UP000822993">
    <property type="component" value="Unassembled WGS sequence"/>
</dbReference>
<keyword evidence="9" id="KW-1185">Reference proteome</keyword>
<dbReference type="GO" id="GO:0000160">
    <property type="term" value="P:phosphorelay signal transduction system"/>
    <property type="evidence" value="ECO:0007669"/>
    <property type="project" value="InterPro"/>
</dbReference>
<dbReference type="SUPFAM" id="SSF46894">
    <property type="entry name" value="C-terminal effector domain of the bipartite response regulators"/>
    <property type="match status" value="1"/>
</dbReference>
<name>A0A9D5YYD6_9CELL</name>
<dbReference type="Gene3D" id="3.40.50.2300">
    <property type="match status" value="1"/>
</dbReference>
<keyword evidence="2" id="KW-0805">Transcription regulation</keyword>
<reference evidence="8 9" key="1">
    <citation type="submission" date="2020-08" db="EMBL/GenBank/DDBJ databases">
        <title>A Genomic Blueprint of the Chicken Gut Microbiome.</title>
        <authorList>
            <person name="Gilroy R."/>
            <person name="Ravi A."/>
            <person name="Getino M."/>
            <person name="Pursley I."/>
            <person name="Horton D.L."/>
            <person name="Alikhan N.-F."/>
            <person name="Baker D."/>
            <person name="Gharbi K."/>
            <person name="Hall N."/>
            <person name="Watson M."/>
            <person name="Adriaenssens E.M."/>
            <person name="Foster-Nyarko E."/>
            <person name="Jarju S."/>
            <person name="Secka A."/>
            <person name="Antonio M."/>
            <person name="Oren A."/>
            <person name="Chaudhuri R."/>
            <person name="La Ragione R.M."/>
            <person name="Hildebrand F."/>
            <person name="Pallen M.J."/>
        </authorList>
    </citation>
    <scope>NUCLEOTIDE SEQUENCE [LARGE SCALE GENOMIC DNA]</scope>
    <source>
        <strain evidence="8 9">Sa1BUA8</strain>
    </source>
</reference>
<dbReference type="PROSITE" id="PS50110">
    <property type="entry name" value="RESPONSE_REGULATORY"/>
    <property type="match status" value="1"/>
</dbReference>
<feature type="domain" description="HTH luxR-type" evidence="6">
    <location>
        <begin position="187"/>
        <end position="252"/>
    </location>
</feature>
<evidence type="ECO:0000259" key="7">
    <source>
        <dbReference type="PROSITE" id="PS50110"/>
    </source>
</evidence>
<comment type="caution">
    <text evidence="8">The sequence shown here is derived from an EMBL/GenBank/DDBJ whole genome shotgun (WGS) entry which is preliminary data.</text>
</comment>
<evidence type="ECO:0000313" key="8">
    <source>
        <dbReference type="EMBL" id="MBE7700075.1"/>
    </source>
</evidence>
<keyword evidence="3" id="KW-0238">DNA-binding</keyword>
<dbReference type="InterPro" id="IPR011006">
    <property type="entry name" value="CheY-like_superfamily"/>
</dbReference>
<dbReference type="InterPro" id="IPR058245">
    <property type="entry name" value="NreC/VraR/RcsB-like_REC"/>
</dbReference>
<dbReference type="PANTHER" id="PTHR43214:SF24">
    <property type="entry name" value="TRANSCRIPTIONAL REGULATORY PROTEIN NARL-RELATED"/>
    <property type="match status" value="1"/>
</dbReference>
<dbReference type="GO" id="GO:0003677">
    <property type="term" value="F:DNA binding"/>
    <property type="evidence" value="ECO:0007669"/>
    <property type="project" value="UniProtKB-KW"/>
</dbReference>
<feature type="domain" description="Response regulatory" evidence="7">
    <location>
        <begin position="41"/>
        <end position="157"/>
    </location>
</feature>
<dbReference type="PANTHER" id="PTHR43214">
    <property type="entry name" value="TWO-COMPONENT RESPONSE REGULATOR"/>
    <property type="match status" value="1"/>
</dbReference>
<dbReference type="InterPro" id="IPR001789">
    <property type="entry name" value="Sig_transdc_resp-reg_receiver"/>
</dbReference>
<dbReference type="PROSITE" id="PS50043">
    <property type="entry name" value="HTH_LUXR_2"/>
    <property type="match status" value="1"/>
</dbReference>
<keyword evidence="4" id="KW-0804">Transcription</keyword>
<dbReference type="CDD" id="cd17535">
    <property type="entry name" value="REC_NarL-like"/>
    <property type="match status" value="1"/>
</dbReference>
<feature type="modified residue" description="4-aspartylphosphate" evidence="5">
    <location>
        <position position="92"/>
    </location>
</feature>
<evidence type="ECO:0000256" key="3">
    <source>
        <dbReference type="ARBA" id="ARBA00023125"/>
    </source>
</evidence>
<evidence type="ECO:0000256" key="1">
    <source>
        <dbReference type="ARBA" id="ARBA00022553"/>
    </source>
</evidence>
<evidence type="ECO:0000256" key="5">
    <source>
        <dbReference type="PROSITE-ProRule" id="PRU00169"/>
    </source>
</evidence>
<accession>A0A9D5YYD6</accession>
<evidence type="ECO:0000313" key="9">
    <source>
        <dbReference type="Proteomes" id="UP000822993"/>
    </source>
</evidence>
<dbReference type="SMART" id="SM00421">
    <property type="entry name" value="HTH_LUXR"/>
    <property type="match status" value="1"/>
</dbReference>
<evidence type="ECO:0000256" key="2">
    <source>
        <dbReference type="ARBA" id="ARBA00023015"/>
    </source>
</evidence>
<dbReference type="EMBL" id="JACSPN010000006">
    <property type="protein sequence ID" value="MBE7700075.1"/>
    <property type="molecule type" value="Genomic_DNA"/>
</dbReference>
<dbReference type="SMART" id="SM00448">
    <property type="entry name" value="REC"/>
    <property type="match status" value="1"/>
</dbReference>
<dbReference type="AlphaFoldDB" id="A0A9D5YYD6"/>
<dbReference type="InterPro" id="IPR000792">
    <property type="entry name" value="Tscrpt_reg_LuxR_C"/>
</dbReference>
<evidence type="ECO:0000259" key="6">
    <source>
        <dbReference type="PROSITE" id="PS50043"/>
    </source>
</evidence>
<keyword evidence="1 5" id="KW-0597">Phosphoprotein</keyword>
<protein>
    <submittedName>
        <fullName evidence="8">Response regulator transcription factor</fullName>
    </submittedName>
</protein>
<dbReference type="GO" id="GO:0006355">
    <property type="term" value="P:regulation of DNA-templated transcription"/>
    <property type="evidence" value="ECO:0007669"/>
    <property type="project" value="InterPro"/>
</dbReference>
<dbReference type="PROSITE" id="PS00622">
    <property type="entry name" value="HTH_LUXR_1"/>
    <property type="match status" value="1"/>
</dbReference>
<dbReference type="InterPro" id="IPR039420">
    <property type="entry name" value="WalR-like"/>
</dbReference>
<dbReference type="Pfam" id="PF00196">
    <property type="entry name" value="GerE"/>
    <property type="match status" value="1"/>
</dbReference>
<gene>
    <name evidence="8" type="ORF">H9623_07115</name>
</gene>
<organism evidence="8 9">
    <name type="scientific">Oerskovia douganii</name>
    <dbReference type="NCBI Taxonomy" id="2762210"/>
    <lineage>
        <taxon>Bacteria</taxon>
        <taxon>Bacillati</taxon>
        <taxon>Actinomycetota</taxon>
        <taxon>Actinomycetes</taxon>
        <taxon>Micrococcales</taxon>
        <taxon>Cellulomonadaceae</taxon>
        <taxon>Oerskovia</taxon>
    </lineage>
</organism>
<dbReference type="PRINTS" id="PR00038">
    <property type="entry name" value="HTHLUXR"/>
</dbReference>
<dbReference type="Pfam" id="PF00072">
    <property type="entry name" value="Response_reg"/>
    <property type="match status" value="1"/>
</dbReference>
<dbReference type="InterPro" id="IPR016032">
    <property type="entry name" value="Sig_transdc_resp-reg_C-effctor"/>
</dbReference>
<dbReference type="CDD" id="cd06170">
    <property type="entry name" value="LuxR_C_like"/>
    <property type="match status" value="1"/>
</dbReference>
<evidence type="ECO:0000256" key="4">
    <source>
        <dbReference type="ARBA" id="ARBA00023163"/>
    </source>
</evidence>
<dbReference type="SUPFAM" id="SSF52172">
    <property type="entry name" value="CheY-like"/>
    <property type="match status" value="1"/>
</dbReference>
<proteinExistence type="predicted"/>
<sequence length="252" mass="26871">MRPERSRRAVHVPGLPAPGDRIGGRGRGVVGGCPYDRRVIRVLLVDDDALVRTGLRLILSSNPGIEVVAEATDGDEAVPAFLAHRPDVVLMDLRMARVQGIEATRALRALPDPPVVLVLTSFESDTDVLGALESGAGGFLLKDASPTELIGGVLAVADGESVLAPRVVRYVVSRVAQGQVTSEQQRARALLGLLTEREREIAQGVAEGLSNAQIGERLYCAEATVKTHLSRTMTKLDLPNRVAVAIAVERAR</sequence>